<gene>
    <name evidence="2" type="ORF">QD47_16790</name>
</gene>
<dbReference type="Gene3D" id="3.90.230.10">
    <property type="entry name" value="Creatinase/methionine aminopeptidase superfamily"/>
    <property type="match status" value="2"/>
</dbReference>
<dbReference type="PANTHER" id="PTHR43330">
    <property type="entry name" value="METHIONINE AMINOPEPTIDASE"/>
    <property type="match status" value="1"/>
</dbReference>
<dbReference type="PATRIC" id="fig|159743.3.peg.3728"/>
<dbReference type="AlphaFoldDB" id="A0A0D7WZC1"/>
<dbReference type="GO" id="GO:0070006">
    <property type="term" value="F:metalloaminopeptidase activity"/>
    <property type="evidence" value="ECO:0007669"/>
    <property type="project" value="TreeGrafter"/>
</dbReference>
<dbReference type="InterPro" id="IPR036005">
    <property type="entry name" value="Creatinase/aminopeptidase-like"/>
</dbReference>
<protein>
    <submittedName>
        <fullName evidence="2">Methionine aminopeptidase</fullName>
    </submittedName>
</protein>
<dbReference type="OrthoDB" id="9802055at2"/>
<organism evidence="2 3">
    <name type="scientific">Paenibacillus terrae</name>
    <dbReference type="NCBI Taxonomy" id="159743"/>
    <lineage>
        <taxon>Bacteria</taxon>
        <taxon>Bacillati</taxon>
        <taxon>Bacillota</taxon>
        <taxon>Bacilli</taxon>
        <taxon>Bacillales</taxon>
        <taxon>Paenibacillaceae</taxon>
        <taxon>Paenibacillus</taxon>
    </lineage>
</organism>
<keyword evidence="2" id="KW-0645">Protease</keyword>
<keyword evidence="2" id="KW-0031">Aminopeptidase</keyword>
<dbReference type="InterPro" id="IPR000994">
    <property type="entry name" value="Pept_M24"/>
</dbReference>
<evidence type="ECO:0000313" key="2">
    <source>
        <dbReference type="EMBL" id="KJD44510.1"/>
    </source>
</evidence>
<name>A0A0D7WZC1_9BACL</name>
<dbReference type="Proteomes" id="UP000032534">
    <property type="component" value="Unassembled WGS sequence"/>
</dbReference>
<dbReference type="PANTHER" id="PTHR43330:SF27">
    <property type="entry name" value="METHIONINE AMINOPEPTIDASE"/>
    <property type="match status" value="1"/>
</dbReference>
<comment type="caution">
    <text evidence="2">The sequence shown here is derived from an EMBL/GenBank/DDBJ whole genome shotgun (WGS) entry which is preliminary data.</text>
</comment>
<keyword evidence="2" id="KW-0378">Hydrolase</keyword>
<proteinExistence type="predicted"/>
<evidence type="ECO:0000259" key="1">
    <source>
        <dbReference type="Pfam" id="PF00557"/>
    </source>
</evidence>
<accession>A0A0D7WZC1</accession>
<dbReference type="SUPFAM" id="SSF55920">
    <property type="entry name" value="Creatinase/aminopeptidase"/>
    <property type="match status" value="1"/>
</dbReference>
<dbReference type="RefSeq" id="WP_044647214.1">
    <property type="nucleotide sequence ID" value="NZ_JTHP01000034.1"/>
</dbReference>
<dbReference type="Pfam" id="PF00557">
    <property type="entry name" value="Peptidase_M24"/>
    <property type="match status" value="1"/>
</dbReference>
<feature type="domain" description="Peptidase M24" evidence="1">
    <location>
        <begin position="13"/>
        <end position="91"/>
    </location>
</feature>
<reference evidence="2 3" key="1">
    <citation type="submission" date="2014-11" db="EMBL/GenBank/DDBJ databases">
        <title>Draft Genome Sequences of Paenibacillus polymyxa NRRL B-30509 and Paenibacillus terrae NRRL B-30644, Strains from a Poultry Environment that Produce Tridecaptin A and Paenicidins.</title>
        <authorList>
            <person name="van Belkum M.J."/>
            <person name="Lohans C.T."/>
            <person name="Vederas J.C."/>
        </authorList>
    </citation>
    <scope>NUCLEOTIDE SEQUENCE [LARGE SCALE GENOMIC DNA]</scope>
    <source>
        <strain evidence="2 3">NRRL B-30644</strain>
    </source>
</reference>
<dbReference type="EMBL" id="JTHP01000034">
    <property type="protein sequence ID" value="KJD44510.1"/>
    <property type="molecule type" value="Genomic_DNA"/>
</dbReference>
<sequence>MIICKSGTELSFMRKAERVDSETDHFLAEHIEPSITTGELDHLADRYIRSQGAVPSFKGYNGFPASICASVNEQLVHGFPGKRKLNKGDIIAKTRQFTMSHAIRQYIENPNRGIPEQGPRLKTGMVLAIELMVHIGSRHVGALEDNWTVVTVNVASRARNEQAVAVTTDGMDIFTKLSA</sequence>
<keyword evidence="3" id="KW-1185">Reference proteome</keyword>
<dbReference type="GO" id="GO:0005829">
    <property type="term" value="C:cytosol"/>
    <property type="evidence" value="ECO:0007669"/>
    <property type="project" value="TreeGrafter"/>
</dbReference>
<evidence type="ECO:0000313" key="3">
    <source>
        <dbReference type="Proteomes" id="UP000032534"/>
    </source>
</evidence>